<evidence type="ECO:0000256" key="8">
    <source>
        <dbReference type="ARBA" id="ARBA00022842"/>
    </source>
</evidence>
<keyword evidence="2" id="KW-0963">Cytoplasm</keyword>
<dbReference type="GO" id="GO:0006310">
    <property type="term" value="P:DNA recombination"/>
    <property type="evidence" value="ECO:0007669"/>
    <property type="project" value="UniProtKB-KW"/>
</dbReference>
<gene>
    <name evidence="12" type="primary">ruvC_41</name>
    <name evidence="12" type="ORF">SDC9_166661</name>
</gene>
<dbReference type="NCBIfam" id="TIGR00228">
    <property type="entry name" value="ruvC"/>
    <property type="match status" value="1"/>
</dbReference>
<keyword evidence="10" id="KW-0233">DNA recombination</keyword>
<keyword evidence="4" id="KW-0479">Metal-binding</keyword>
<evidence type="ECO:0000256" key="2">
    <source>
        <dbReference type="ARBA" id="ARBA00022490"/>
    </source>
</evidence>
<evidence type="ECO:0000256" key="6">
    <source>
        <dbReference type="ARBA" id="ARBA00022763"/>
    </source>
</evidence>
<keyword evidence="5" id="KW-0255">Endonuclease</keyword>
<dbReference type="PRINTS" id="PR00696">
    <property type="entry name" value="RSOLVASERUVC"/>
</dbReference>
<evidence type="ECO:0000256" key="9">
    <source>
        <dbReference type="ARBA" id="ARBA00023125"/>
    </source>
</evidence>
<dbReference type="InterPro" id="IPR012337">
    <property type="entry name" value="RNaseH-like_sf"/>
</dbReference>
<dbReference type="CDD" id="cd16962">
    <property type="entry name" value="RuvC"/>
    <property type="match status" value="1"/>
</dbReference>
<keyword evidence="6" id="KW-0227">DNA damage</keyword>
<evidence type="ECO:0000256" key="7">
    <source>
        <dbReference type="ARBA" id="ARBA00022801"/>
    </source>
</evidence>
<keyword evidence="9" id="KW-0238">DNA-binding</keyword>
<dbReference type="GO" id="GO:0008821">
    <property type="term" value="F:crossover junction DNA endonuclease activity"/>
    <property type="evidence" value="ECO:0007669"/>
    <property type="project" value="InterPro"/>
</dbReference>
<dbReference type="InterPro" id="IPR036397">
    <property type="entry name" value="RNaseH_sf"/>
</dbReference>
<dbReference type="PANTHER" id="PTHR30194:SF3">
    <property type="entry name" value="CROSSOVER JUNCTION ENDODEOXYRIBONUCLEASE RUVC"/>
    <property type="match status" value="1"/>
</dbReference>
<dbReference type="Gene3D" id="3.30.420.10">
    <property type="entry name" value="Ribonuclease H-like superfamily/Ribonuclease H"/>
    <property type="match status" value="1"/>
</dbReference>
<dbReference type="Pfam" id="PF02075">
    <property type="entry name" value="RuvC"/>
    <property type="match status" value="1"/>
</dbReference>
<name>A0A645G575_9ZZZZ</name>
<evidence type="ECO:0000256" key="10">
    <source>
        <dbReference type="ARBA" id="ARBA00023172"/>
    </source>
</evidence>
<keyword evidence="7 12" id="KW-0378">Hydrolase</keyword>
<organism evidence="12">
    <name type="scientific">bioreactor metagenome</name>
    <dbReference type="NCBI Taxonomy" id="1076179"/>
    <lineage>
        <taxon>unclassified sequences</taxon>
        <taxon>metagenomes</taxon>
        <taxon>ecological metagenomes</taxon>
    </lineage>
</organism>
<dbReference type="SUPFAM" id="SSF53098">
    <property type="entry name" value="Ribonuclease H-like"/>
    <property type="match status" value="1"/>
</dbReference>
<dbReference type="HAMAP" id="MF_00034">
    <property type="entry name" value="RuvC"/>
    <property type="match status" value="1"/>
</dbReference>
<keyword evidence="8" id="KW-0460">Magnesium</keyword>
<dbReference type="NCBIfam" id="NF000711">
    <property type="entry name" value="PRK00039.2-1"/>
    <property type="match status" value="1"/>
</dbReference>
<evidence type="ECO:0000256" key="5">
    <source>
        <dbReference type="ARBA" id="ARBA00022759"/>
    </source>
</evidence>
<dbReference type="PROSITE" id="PS01321">
    <property type="entry name" value="RUVC"/>
    <property type="match status" value="1"/>
</dbReference>
<evidence type="ECO:0000256" key="11">
    <source>
        <dbReference type="ARBA" id="ARBA00023204"/>
    </source>
</evidence>
<dbReference type="AlphaFoldDB" id="A0A645G575"/>
<dbReference type="GO" id="GO:0006281">
    <property type="term" value="P:DNA repair"/>
    <property type="evidence" value="ECO:0007669"/>
    <property type="project" value="UniProtKB-KW"/>
</dbReference>
<evidence type="ECO:0000256" key="1">
    <source>
        <dbReference type="ARBA" id="ARBA00009518"/>
    </source>
</evidence>
<comment type="caution">
    <text evidence="12">The sequence shown here is derived from an EMBL/GenBank/DDBJ whole genome shotgun (WGS) entry which is preliminary data.</text>
</comment>
<evidence type="ECO:0000313" key="12">
    <source>
        <dbReference type="EMBL" id="MPN19294.1"/>
    </source>
</evidence>
<evidence type="ECO:0000256" key="3">
    <source>
        <dbReference type="ARBA" id="ARBA00022722"/>
    </source>
</evidence>
<dbReference type="EMBL" id="VSSQ01066827">
    <property type="protein sequence ID" value="MPN19294.1"/>
    <property type="molecule type" value="Genomic_DNA"/>
</dbReference>
<comment type="similarity">
    <text evidence="1">Belongs to the RuvC family.</text>
</comment>
<reference evidence="12" key="1">
    <citation type="submission" date="2019-08" db="EMBL/GenBank/DDBJ databases">
        <authorList>
            <person name="Kucharzyk K."/>
            <person name="Murdoch R.W."/>
            <person name="Higgins S."/>
            <person name="Loffler F."/>
        </authorList>
    </citation>
    <scope>NUCLEOTIDE SEQUENCE</scope>
</reference>
<dbReference type="GO" id="GO:0046872">
    <property type="term" value="F:metal ion binding"/>
    <property type="evidence" value="ECO:0007669"/>
    <property type="project" value="UniProtKB-KW"/>
</dbReference>
<dbReference type="EC" id="3.1.22.4" evidence="12"/>
<protein>
    <submittedName>
        <fullName evidence="12">Crossover junction endodeoxyribonuclease RuvC</fullName>
        <ecNumber evidence="12">3.1.22.4</ecNumber>
    </submittedName>
</protein>
<dbReference type="GO" id="GO:0003677">
    <property type="term" value="F:DNA binding"/>
    <property type="evidence" value="ECO:0007669"/>
    <property type="project" value="UniProtKB-KW"/>
</dbReference>
<keyword evidence="3" id="KW-0540">Nuclease</keyword>
<dbReference type="InterPro" id="IPR002176">
    <property type="entry name" value="X-over_junc_endoDNase_RuvC"/>
</dbReference>
<dbReference type="InterPro" id="IPR020563">
    <property type="entry name" value="X-over_junc_endoDNase_Mg_BS"/>
</dbReference>
<sequence>MRILGIDPGYAILGYGVVDVSGTKLSPVDYGVIATTPDERLPERLNRLYDGTCALIDRFHPDMAVFEELFFYRNTTTALAVGAGRGVAILAAQRANIPLYEYTPMQIKLAVTGDGHADKRAVQSMVKLLLSLKNVPKPDDAADALAAAICHGCTIGPAAEEYRIR</sequence>
<proteinExistence type="inferred from homology"/>
<evidence type="ECO:0000256" key="4">
    <source>
        <dbReference type="ARBA" id="ARBA00022723"/>
    </source>
</evidence>
<dbReference type="PANTHER" id="PTHR30194">
    <property type="entry name" value="CROSSOVER JUNCTION ENDODEOXYRIBONUCLEASE RUVC"/>
    <property type="match status" value="1"/>
</dbReference>
<dbReference type="FunFam" id="3.30.420.10:FF:000002">
    <property type="entry name" value="Crossover junction endodeoxyribonuclease RuvC"/>
    <property type="match status" value="1"/>
</dbReference>
<accession>A0A645G575</accession>
<keyword evidence="11" id="KW-0234">DNA repair</keyword>